<dbReference type="EMBL" id="LWHQ01000013">
    <property type="protein sequence ID" value="OAS26052.1"/>
    <property type="molecule type" value="Genomic_DNA"/>
</dbReference>
<dbReference type="SUPFAM" id="SSF53474">
    <property type="entry name" value="alpha/beta-Hydrolases"/>
    <property type="match status" value="1"/>
</dbReference>
<dbReference type="Proteomes" id="UP000078316">
    <property type="component" value="Unassembled WGS sequence"/>
</dbReference>
<organism evidence="1 2">
    <name type="scientific">Methylobacterium platani</name>
    <dbReference type="NCBI Taxonomy" id="427683"/>
    <lineage>
        <taxon>Bacteria</taxon>
        <taxon>Pseudomonadati</taxon>
        <taxon>Pseudomonadota</taxon>
        <taxon>Alphaproteobacteria</taxon>
        <taxon>Hyphomicrobiales</taxon>
        <taxon>Methylobacteriaceae</taxon>
        <taxon>Methylobacterium</taxon>
    </lineage>
</organism>
<evidence type="ECO:0008006" key="3">
    <source>
        <dbReference type="Google" id="ProtNLM"/>
    </source>
</evidence>
<proteinExistence type="predicted"/>
<dbReference type="InterPro" id="IPR003386">
    <property type="entry name" value="LACT/PDAT_acylTrfase"/>
</dbReference>
<dbReference type="Gene3D" id="3.40.50.1820">
    <property type="entry name" value="alpha/beta hydrolase"/>
    <property type="match status" value="1"/>
</dbReference>
<dbReference type="InterPro" id="IPR029058">
    <property type="entry name" value="AB_hydrolase_fold"/>
</dbReference>
<dbReference type="Pfam" id="PF02450">
    <property type="entry name" value="LCAT"/>
    <property type="match status" value="1"/>
</dbReference>
<dbReference type="GO" id="GO:0008374">
    <property type="term" value="F:O-acyltransferase activity"/>
    <property type="evidence" value="ECO:0007669"/>
    <property type="project" value="InterPro"/>
</dbReference>
<evidence type="ECO:0000313" key="2">
    <source>
        <dbReference type="Proteomes" id="UP000078316"/>
    </source>
</evidence>
<reference evidence="1 2" key="1">
    <citation type="submission" date="2016-04" db="EMBL/GenBank/DDBJ databases">
        <authorList>
            <person name="Evans L.H."/>
            <person name="Alamgir A."/>
            <person name="Owens N."/>
            <person name="Weber N.D."/>
            <person name="Virtaneva K."/>
            <person name="Barbian K."/>
            <person name="Babar A."/>
            <person name="Rosenke K."/>
        </authorList>
    </citation>
    <scope>NUCLEOTIDE SEQUENCE [LARGE SCALE GENOMIC DNA]</scope>
    <source>
        <strain evidence="1 2">PMB02</strain>
    </source>
</reference>
<dbReference type="PANTHER" id="PTHR11440">
    <property type="entry name" value="LECITHIN-CHOLESTEROL ACYLTRANSFERASE-RELATED"/>
    <property type="match status" value="1"/>
</dbReference>
<dbReference type="RefSeq" id="WP_053082430.1">
    <property type="nucleotide sequence ID" value="NZ_LWHQ01000013.1"/>
</dbReference>
<name>A0A179SEN3_9HYPH</name>
<accession>A0A179SEN3</accession>
<evidence type="ECO:0000313" key="1">
    <source>
        <dbReference type="EMBL" id="OAS26052.1"/>
    </source>
</evidence>
<protein>
    <recommendedName>
        <fullName evidence="3">Lecithin:cholesterol acyltransferase</fullName>
    </recommendedName>
</protein>
<dbReference type="AlphaFoldDB" id="A0A179SEN3"/>
<dbReference type="GO" id="GO:0006629">
    <property type="term" value="P:lipid metabolic process"/>
    <property type="evidence" value="ECO:0007669"/>
    <property type="project" value="InterPro"/>
</dbReference>
<dbReference type="STRING" id="427683.A5481_06755"/>
<comment type="caution">
    <text evidence="1">The sequence shown here is derived from an EMBL/GenBank/DDBJ whole genome shotgun (WGS) entry which is preliminary data.</text>
</comment>
<sequence>MDVVVVIPGIMGSALATPDGVEIWPPTPAEATLGYRRIDQLIRRDLKPTKIIDRVCVDIYGSLLEALDKFGYKSDVGERRVVHFAYDWRKNLLDLGRELDATLAQILAEHGPAVKIRLLCHSMGGLLARVSLERPRATVPGWAAAIDLCAFMATPHEGAPLAVARAAGVGEGTSGLSPAQLRQLAGQPGYPAGYQLFPLSTLLPIWRLDSQVAFEGISVFDPALDQLYGFNKVSLQAAKDLQATLDHERRPGGCRYFSIVSAFHETVTRFDLDAGGLVGVSVAASGDGTVPIRSASALPVQTAFVSANHLGVAQDGTTHELLAMLLGVKLPEAVAAGAARLAGRPRLSVSLPAVNRGDPFEVVLAFGAAPRQGRIVFLRRTDAGPVEAHAIPLAVGSAEVRQVVVAGPTLAPGVYSVEYVADGISPPQAELVVMTPGS</sequence>
<gene>
    <name evidence="1" type="ORF">A5481_06755</name>
</gene>